<dbReference type="GO" id="GO:0046872">
    <property type="term" value="F:metal ion binding"/>
    <property type="evidence" value="ECO:0007669"/>
    <property type="project" value="UniProtKB-KW"/>
</dbReference>
<gene>
    <name evidence="14" type="ORF">AC579_3068</name>
</gene>
<dbReference type="PANTHER" id="PTHR11596">
    <property type="entry name" value="ALKALINE PHOSPHATASE"/>
    <property type="match status" value="1"/>
</dbReference>
<keyword evidence="4 9" id="KW-0479">Metal-binding</keyword>
<evidence type="ECO:0000256" key="4">
    <source>
        <dbReference type="ARBA" id="ARBA00022723"/>
    </source>
</evidence>
<feature type="compositionally biased region" description="Basic and acidic residues" evidence="12">
    <location>
        <begin position="435"/>
        <end position="453"/>
    </location>
</feature>
<evidence type="ECO:0000256" key="10">
    <source>
        <dbReference type="RuleBase" id="RU003946"/>
    </source>
</evidence>
<feature type="region of interest" description="Disordered" evidence="12">
    <location>
        <begin position="435"/>
        <end position="487"/>
    </location>
</feature>
<dbReference type="EC" id="3.1.3.1" evidence="2 11"/>
<comment type="similarity">
    <text evidence="1 10">Belongs to the alkaline phosphatase family.</text>
</comment>
<evidence type="ECO:0000256" key="5">
    <source>
        <dbReference type="ARBA" id="ARBA00022801"/>
    </source>
</evidence>
<dbReference type="EMBL" id="LFZO01000071">
    <property type="protein sequence ID" value="KXT14939.1"/>
    <property type="molecule type" value="Genomic_DNA"/>
</dbReference>
<comment type="cofactor">
    <cofactor evidence="9">
        <name>Mg(2+)</name>
        <dbReference type="ChEBI" id="CHEBI:18420"/>
    </cofactor>
    <text evidence="9">Binds 1 Mg(2+) ion.</text>
</comment>
<keyword evidence="13" id="KW-0812">Transmembrane</keyword>
<keyword evidence="13" id="KW-1133">Transmembrane helix</keyword>
<keyword evidence="7 9" id="KW-0460">Magnesium</keyword>
<keyword evidence="5 11" id="KW-0378">Hydrolase</keyword>
<dbReference type="PRINTS" id="PR00113">
    <property type="entry name" value="ALKPHPHTASE"/>
</dbReference>
<dbReference type="SMART" id="SM00098">
    <property type="entry name" value="alkPPc"/>
    <property type="match status" value="1"/>
</dbReference>
<feature type="binding site" evidence="9">
    <location>
        <position position="948"/>
    </location>
    <ligand>
        <name>Zn(2+)</name>
        <dbReference type="ChEBI" id="CHEBI:29105"/>
        <label>2</label>
    </ligand>
</feature>
<protein>
    <recommendedName>
        <fullName evidence="2 11">Alkaline phosphatase</fullName>
        <ecNumber evidence="2 11">3.1.3.1</ecNumber>
    </recommendedName>
</protein>
<feature type="binding site" evidence="9">
    <location>
        <position position="644"/>
    </location>
    <ligand>
        <name>Mg(2+)</name>
        <dbReference type="ChEBI" id="CHEBI:18420"/>
    </ligand>
</feature>
<feature type="active site" description="Phosphoserine intermediate" evidence="8">
    <location>
        <position position="593"/>
    </location>
</feature>
<dbReference type="Pfam" id="PF00245">
    <property type="entry name" value="Alk_phosphatase"/>
    <property type="match status" value="1"/>
</dbReference>
<organism evidence="14 15">
    <name type="scientific">Pseudocercospora musae</name>
    <dbReference type="NCBI Taxonomy" id="113226"/>
    <lineage>
        <taxon>Eukaryota</taxon>
        <taxon>Fungi</taxon>
        <taxon>Dikarya</taxon>
        <taxon>Ascomycota</taxon>
        <taxon>Pezizomycotina</taxon>
        <taxon>Dothideomycetes</taxon>
        <taxon>Dothideomycetidae</taxon>
        <taxon>Mycosphaerellales</taxon>
        <taxon>Mycosphaerellaceae</taxon>
        <taxon>Pseudocercospora</taxon>
    </lineage>
</organism>
<dbReference type="AlphaFoldDB" id="A0A139IJQ3"/>
<keyword evidence="3" id="KW-0597">Phosphoprotein</keyword>
<feature type="binding site" evidence="9">
    <location>
        <position position="835"/>
    </location>
    <ligand>
        <name>Zn(2+)</name>
        <dbReference type="ChEBI" id="CHEBI:29105"/>
        <label>2</label>
    </ligand>
</feature>
<feature type="binding site" evidence="9">
    <location>
        <position position="796"/>
    </location>
    <ligand>
        <name>Zn(2+)</name>
        <dbReference type="ChEBI" id="CHEBI:29105"/>
        <label>2</label>
    </ligand>
</feature>
<feature type="compositionally biased region" description="Low complexity" evidence="12">
    <location>
        <begin position="56"/>
        <end position="66"/>
    </location>
</feature>
<dbReference type="Gene3D" id="3.40.720.10">
    <property type="entry name" value="Alkaline Phosphatase, subunit A"/>
    <property type="match status" value="1"/>
</dbReference>
<evidence type="ECO:0000256" key="7">
    <source>
        <dbReference type="ARBA" id="ARBA00022842"/>
    </source>
</evidence>
<feature type="transmembrane region" description="Helical" evidence="13">
    <location>
        <begin position="497"/>
        <end position="517"/>
    </location>
</feature>
<evidence type="ECO:0000256" key="1">
    <source>
        <dbReference type="ARBA" id="ARBA00005984"/>
    </source>
</evidence>
<evidence type="ECO:0000256" key="2">
    <source>
        <dbReference type="ARBA" id="ARBA00012647"/>
    </source>
</evidence>
<feature type="region of interest" description="Disordered" evidence="12">
    <location>
        <begin position="207"/>
        <end position="374"/>
    </location>
</feature>
<dbReference type="SUPFAM" id="SSF53649">
    <property type="entry name" value="Alkaline phosphatase-like"/>
    <property type="match status" value="1"/>
</dbReference>
<feature type="compositionally biased region" description="Basic and acidic residues" evidence="12">
    <location>
        <begin position="289"/>
        <end position="311"/>
    </location>
</feature>
<feature type="compositionally biased region" description="Basic and acidic residues" evidence="12">
    <location>
        <begin position="345"/>
        <end position="374"/>
    </location>
</feature>
<feature type="compositionally biased region" description="Polar residues" evidence="12">
    <location>
        <begin position="242"/>
        <end position="253"/>
    </location>
</feature>
<feature type="binding site" evidence="9">
    <location>
        <position position="836"/>
    </location>
    <ligand>
        <name>Zn(2+)</name>
        <dbReference type="ChEBI" id="CHEBI:29105"/>
        <label>2</label>
    </ligand>
</feature>
<dbReference type="PANTHER" id="PTHR11596:SF5">
    <property type="entry name" value="ALKALINE PHOSPHATASE"/>
    <property type="match status" value="1"/>
</dbReference>
<dbReference type="Proteomes" id="UP000073492">
    <property type="component" value="Unassembled WGS sequence"/>
</dbReference>
<reference evidence="14 15" key="1">
    <citation type="submission" date="2015-07" db="EMBL/GenBank/DDBJ databases">
        <title>Comparative genomics of the Sigatoka disease complex on banana suggests a link between parallel evolutionary changes in Pseudocercospora fijiensis and Pseudocercospora eumusae and increased virulence on the banana host.</title>
        <authorList>
            <person name="Chang T.-C."/>
            <person name="Salvucci A."/>
            <person name="Crous P.W."/>
            <person name="Stergiopoulos I."/>
        </authorList>
    </citation>
    <scope>NUCLEOTIDE SEQUENCE [LARGE SCALE GENOMIC DNA]</scope>
    <source>
        <strain evidence="14 15">CBS 116634</strain>
    </source>
</reference>
<feature type="compositionally biased region" description="Polar residues" evidence="12">
    <location>
        <begin position="472"/>
        <end position="487"/>
    </location>
</feature>
<evidence type="ECO:0000256" key="12">
    <source>
        <dbReference type="SAM" id="MobiDB-lite"/>
    </source>
</evidence>
<dbReference type="InterPro" id="IPR018299">
    <property type="entry name" value="Alkaline_phosphatase_AS"/>
</dbReference>
<feature type="binding site" evidence="9">
    <location>
        <position position="646"/>
    </location>
    <ligand>
        <name>Mg(2+)</name>
        <dbReference type="ChEBI" id="CHEBI:18420"/>
    </ligand>
</feature>
<evidence type="ECO:0000256" key="9">
    <source>
        <dbReference type="PIRSR" id="PIRSR601952-2"/>
    </source>
</evidence>
<accession>A0A139IJQ3</accession>
<evidence type="ECO:0000256" key="6">
    <source>
        <dbReference type="ARBA" id="ARBA00022833"/>
    </source>
</evidence>
<evidence type="ECO:0000256" key="11">
    <source>
        <dbReference type="RuleBase" id="RU003947"/>
    </source>
</evidence>
<evidence type="ECO:0000313" key="15">
    <source>
        <dbReference type="Proteomes" id="UP000073492"/>
    </source>
</evidence>
<evidence type="ECO:0000256" key="8">
    <source>
        <dbReference type="PIRSR" id="PIRSR601952-1"/>
    </source>
</evidence>
<feature type="binding site" evidence="9">
    <location>
        <position position="792"/>
    </location>
    <ligand>
        <name>Zn(2+)</name>
        <dbReference type="ChEBI" id="CHEBI:29105"/>
        <label>2</label>
    </ligand>
</feature>
<evidence type="ECO:0000313" key="14">
    <source>
        <dbReference type="EMBL" id="KXT14939.1"/>
    </source>
</evidence>
<proteinExistence type="inferred from homology"/>
<keyword evidence="15" id="KW-1185">Reference proteome</keyword>
<dbReference type="OrthoDB" id="7392499at2759"/>
<evidence type="ECO:0000256" key="3">
    <source>
        <dbReference type="ARBA" id="ARBA00022553"/>
    </source>
</evidence>
<feature type="compositionally biased region" description="Basic and acidic residues" evidence="12">
    <location>
        <begin position="35"/>
        <end position="46"/>
    </location>
</feature>
<feature type="binding site" evidence="9">
    <location>
        <position position="545"/>
    </location>
    <ligand>
        <name>Mg(2+)</name>
        <dbReference type="ChEBI" id="CHEBI:18420"/>
    </ligand>
</feature>
<name>A0A139IJQ3_9PEZI</name>
<feature type="compositionally biased region" description="Basic and acidic residues" evidence="12">
    <location>
        <begin position="67"/>
        <end position="77"/>
    </location>
</feature>
<dbReference type="STRING" id="113226.A0A139IJQ3"/>
<dbReference type="GO" id="GO:0004035">
    <property type="term" value="F:alkaline phosphatase activity"/>
    <property type="evidence" value="ECO:0007669"/>
    <property type="project" value="UniProtKB-EC"/>
</dbReference>
<dbReference type="InterPro" id="IPR001952">
    <property type="entry name" value="Alkaline_phosphatase"/>
</dbReference>
<feature type="binding site" evidence="9">
    <location>
        <position position="545"/>
    </location>
    <ligand>
        <name>Zn(2+)</name>
        <dbReference type="ChEBI" id="CHEBI:29105"/>
        <label>2</label>
    </ligand>
</feature>
<keyword evidence="13" id="KW-0472">Membrane</keyword>
<dbReference type="Gene3D" id="1.10.60.40">
    <property type="match status" value="1"/>
</dbReference>
<comment type="caution">
    <text evidence="14">The sequence shown here is derived from an EMBL/GenBank/DDBJ whole genome shotgun (WGS) entry which is preliminary data.</text>
</comment>
<dbReference type="CDD" id="cd16012">
    <property type="entry name" value="ALP"/>
    <property type="match status" value="1"/>
</dbReference>
<dbReference type="GO" id="GO:0000329">
    <property type="term" value="C:fungal-type vacuole membrane"/>
    <property type="evidence" value="ECO:0007669"/>
    <property type="project" value="TreeGrafter"/>
</dbReference>
<comment type="catalytic activity">
    <reaction evidence="11">
        <text>a phosphate monoester + H2O = an alcohol + phosphate</text>
        <dbReference type="Rhea" id="RHEA:15017"/>
        <dbReference type="ChEBI" id="CHEBI:15377"/>
        <dbReference type="ChEBI" id="CHEBI:30879"/>
        <dbReference type="ChEBI" id="CHEBI:43474"/>
        <dbReference type="ChEBI" id="CHEBI:67140"/>
        <dbReference type="EC" id="3.1.3.1"/>
    </reaction>
</comment>
<keyword evidence="6 9" id="KW-0862">Zinc</keyword>
<evidence type="ECO:0000256" key="13">
    <source>
        <dbReference type="SAM" id="Phobius"/>
    </source>
</evidence>
<sequence>MENIVENSLELGNYLTDRYWEKGWDKYQKVVNGKKVESVYKPYERRTRTHDHSHHTSSSSSSSSSSDNHHRTEHRSAPEAPPQPQGRSLTVKSPDSGGGVVQRIARPELTDLPGAFALAQLPTDVRSTTYHSREEGSRRRQAEFLPTSERDIGKEYTRDTSTLLQKEEEYSKEVRRQYRAETDDPRRPAAEVLPEKYLWTLHELDPTANTPLSTRAPATKRESILKDSAVSRRDSAVMASGYNDNYYGNTQYQGEGRARSAQPPKSRYYDDDDSDYDERSGKRSSGRGRGWDDRYDDRDYDRVEEITERYRGPPVDRPFATQRGDSYRSGYDGPYGSGAVTQYGRRSDGALDRTGDRESRSRSDERERGEGIRGKIEDAFDTSGRGLATGLAGAVIGGLAGRQFGQRHQQRDILIGAVVGGLGANLAENKYREWRDEKKEREERWEQRYDGRSRSNNSGEGGIEEEDALLTGQRTGKTPATTSTSRNANRWQRWREIGLFVWAVIATAVVIVLAVVWQHNSQTSGKHGGGAGKEGKRNLIFMVSDGMGPTSLTLTRSWRQYTEQLPWDETLILDEHLIGQSRTRSSSSLVTDSAAGATAFSCGQKSYNGAISVLPNFDPCGSVMEAAKRIGYTTGLVVTTRITDATPAVFASHVRRREMEDDIALQMIGETHPLGRMVDLMIGGGRCHFLPNTTEGGCRADEINVIDVAGKKHGWNYIGKRGDFDNLGTDAKLPLLALFAPTDIPYEIDRRHQEDVYPSLEETTKKALNILSAATQDKDQGFFIMVEGSRIDHAGHANDPAAQVHEVLAYDRAMSAVLDFIEDSDVPTLMVSTSDHETGGLATARQLHEEYPDYLWYPSVLANASHSAGYAAHEYYLHQRKRASTALIETGSKDEETYLISLIKSTLGIYDTTPTELSSLIHHEAPASYIFADMISRRAQTGWSTHGHSGADVNIYTSDPVAANDLRGNHENIEVGQFLRDYLGVNKEMEKVTEKLNQHMHSVGAETFLGRVPEEEERLDGQDHLDDYHGDHKTRHRRCNICGH</sequence>
<comment type="cofactor">
    <cofactor evidence="9">
        <name>Zn(2+)</name>
        <dbReference type="ChEBI" id="CHEBI:29105"/>
    </cofactor>
    <text evidence="9">Binds 2 Zn(2+) ions.</text>
</comment>
<dbReference type="PROSITE" id="PS00123">
    <property type="entry name" value="ALKALINE_PHOSPHATASE"/>
    <property type="match status" value="1"/>
</dbReference>
<feature type="compositionally biased region" description="Basic and acidic residues" evidence="12">
    <location>
        <begin position="219"/>
        <end position="235"/>
    </location>
</feature>
<dbReference type="FunFam" id="3.40.720.10:FF:000063">
    <property type="entry name" value="Alkaline phosphatase"/>
    <property type="match status" value="1"/>
</dbReference>
<feature type="binding site" evidence="9">
    <location>
        <position position="787"/>
    </location>
    <ligand>
        <name>Mg(2+)</name>
        <dbReference type="ChEBI" id="CHEBI:18420"/>
    </ligand>
</feature>
<dbReference type="InterPro" id="IPR017850">
    <property type="entry name" value="Alkaline_phosphatase_core_sf"/>
</dbReference>
<feature type="region of interest" description="Disordered" evidence="12">
    <location>
        <begin position="35"/>
        <end position="100"/>
    </location>
</feature>